<keyword evidence="3" id="KW-0677">Repeat</keyword>
<dbReference type="Ensembl" id="ENSCSET00000012491.1">
    <property type="protein sequence ID" value="ENSCSEP00000012344.1"/>
    <property type="gene ID" value="ENSCSEG00000007976.1"/>
</dbReference>
<keyword evidence="7" id="KW-1185">Reference proteome</keyword>
<keyword evidence="2 4" id="KW-0732">Signal</keyword>
<evidence type="ECO:0000256" key="1">
    <source>
        <dbReference type="ARBA" id="ARBA00022614"/>
    </source>
</evidence>
<keyword evidence="1" id="KW-0433">Leucine-rich repeat</keyword>
<dbReference type="InterPro" id="IPR050541">
    <property type="entry name" value="LRR_TM_domain-containing"/>
</dbReference>
<dbReference type="STRING" id="244447.ENSCSEP00000012344"/>
<evidence type="ECO:0000313" key="6">
    <source>
        <dbReference type="Ensembl" id="ENSCSEP00000012344.1"/>
    </source>
</evidence>
<evidence type="ECO:0000256" key="3">
    <source>
        <dbReference type="ARBA" id="ARBA00022737"/>
    </source>
</evidence>
<dbReference type="InterPro" id="IPR000372">
    <property type="entry name" value="LRRNT"/>
</dbReference>
<reference evidence="6" key="2">
    <citation type="submission" date="2025-09" db="UniProtKB">
        <authorList>
            <consortium name="Ensembl"/>
        </authorList>
    </citation>
    <scope>IDENTIFICATION</scope>
</reference>
<proteinExistence type="predicted"/>
<dbReference type="GeneTree" id="ENSGT00940000155311"/>
<protein>
    <recommendedName>
        <fullName evidence="5">LRRNT domain-containing protein</fullName>
    </recommendedName>
</protein>
<dbReference type="SMART" id="SM00013">
    <property type="entry name" value="LRRNT"/>
    <property type="match status" value="1"/>
</dbReference>
<dbReference type="PANTHER" id="PTHR24369">
    <property type="entry name" value="ANTIGEN BSP, PUTATIVE-RELATED"/>
    <property type="match status" value="1"/>
</dbReference>
<dbReference type="InterPro" id="IPR032675">
    <property type="entry name" value="LRR_dom_sf"/>
</dbReference>
<feature type="domain" description="LRRNT" evidence="5">
    <location>
        <begin position="30"/>
        <end position="64"/>
    </location>
</feature>
<dbReference type="InParanoid" id="A0A3P8VDN6"/>
<sequence length="96" mass="10861">MHLPLSALLFFLTALPPPPFFYSLVQGSHRCPRDCACYEHADLVDCRGRGFQRVPRGIPPGTWLLELGENDLREVDARAFAGLWSLRVLVMKNSHI</sequence>
<name>A0A3P8VDN6_CYNSE</name>
<evidence type="ECO:0000313" key="7">
    <source>
        <dbReference type="Proteomes" id="UP000265120"/>
    </source>
</evidence>
<dbReference type="Gene3D" id="3.80.10.10">
    <property type="entry name" value="Ribonuclease Inhibitor"/>
    <property type="match status" value="1"/>
</dbReference>
<dbReference type="PANTHER" id="PTHR24369:SF210">
    <property type="entry name" value="CHAOPTIN-RELATED"/>
    <property type="match status" value="1"/>
</dbReference>
<dbReference type="GO" id="GO:0005886">
    <property type="term" value="C:plasma membrane"/>
    <property type="evidence" value="ECO:0007669"/>
    <property type="project" value="TreeGrafter"/>
</dbReference>
<evidence type="ECO:0000256" key="4">
    <source>
        <dbReference type="SAM" id="SignalP"/>
    </source>
</evidence>
<feature type="chain" id="PRO_5018234475" description="LRRNT domain-containing protein" evidence="4">
    <location>
        <begin position="24"/>
        <end position="96"/>
    </location>
</feature>
<reference evidence="6" key="1">
    <citation type="submission" date="2025-08" db="UniProtKB">
        <authorList>
            <consortium name="Ensembl"/>
        </authorList>
    </citation>
    <scope>IDENTIFICATION</scope>
</reference>
<dbReference type="SUPFAM" id="SSF52058">
    <property type="entry name" value="L domain-like"/>
    <property type="match status" value="1"/>
</dbReference>
<dbReference type="Proteomes" id="UP000265120">
    <property type="component" value="Unassembled WGS sequence"/>
</dbReference>
<organism evidence="6 7">
    <name type="scientific">Cynoglossus semilaevis</name>
    <name type="common">Tongue sole</name>
    <dbReference type="NCBI Taxonomy" id="244447"/>
    <lineage>
        <taxon>Eukaryota</taxon>
        <taxon>Metazoa</taxon>
        <taxon>Chordata</taxon>
        <taxon>Craniata</taxon>
        <taxon>Vertebrata</taxon>
        <taxon>Euteleostomi</taxon>
        <taxon>Actinopterygii</taxon>
        <taxon>Neopterygii</taxon>
        <taxon>Teleostei</taxon>
        <taxon>Neoteleostei</taxon>
        <taxon>Acanthomorphata</taxon>
        <taxon>Carangaria</taxon>
        <taxon>Pleuronectiformes</taxon>
        <taxon>Pleuronectoidei</taxon>
        <taxon>Cynoglossidae</taxon>
        <taxon>Cynoglossinae</taxon>
        <taxon>Cynoglossus</taxon>
    </lineage>
</organism>
<evidence type="ECO:0000259" key="5">
    <source>
        <dbReference type="SMART" id="SM00013"/>
    </source>
</evidence>
<evidence type="ECO:0000256" key="2">
    <source>
        <dbReference type="ARBA" id="ARBA00022729"/>
    </source>
</evidence>
<dbReference type="OMA" id="RSECPPR"/>
<accession>A0A3P8VDN6</accession>
<dbReference type="AlphaFoldDB" id="A0A3P8VDN6"/>
<feature type="signal peptide" evidence="4">
    <location>
        <begin position="1"/>
        <end position="23"/>
    </location>
</feature>